<dbReference type="EMBL" id="CP119962">
    <property type="protein sequence ID" value="WFD40131.1"/>
    <property type="molecule type" value="Genomic_DNA"/>
</dbReference>
<dbReference type="GeneID" id="85226767"/>
<sequence length="821" mass="90171">MVSGKGNVLDQYRCSDIYNALETGNDSLALTKADVLLKKGPLPLASALRSIALVRLGRIDDARNEIEVLLRGNIDAGVLAPLSFVMPLVGMEQKLADLYIFASQAQPKNQELAEDAFLTLVKGGMLQRAQQFLLKQYRTSKDKTDFWRYMQVAVLQSQQLKPPGSTLALQVALRLLNENPVDESTFTEETLSLYLRFHLLLGKAHLGQALAMMQEPVPKRLAENSLGIQFLLREAWEAHGDLGSVADDCRARIVAGDRNWAVISLYIRMLVALATQASEALHDADLAVLVDAAEKDKWADRGSFLGVLEMYCQANAAKLSTAYLAKRGAVFDKLLAKYYVQFSTKATCFEDLYPYLCELSDGDRTAFLAAALQKKPPLTSEDGIVRCVNAEKIKYLLEPHGKQVAAGRLLNEYVTSLRFARLPDTEMQTGDDLALLASYMSLTAADVPTHLCAAAIASYGVAESPRGYRLRMLFIRLLQELGAMKLAFAQYTVLGLKAVQFDTASHIGLERNAAFGGALGPVMENEWSDHMAKFYGQSDSELPEVIGQAFSNNKFSQIASLCEFGHRLETSVTRALVKLDLIRGEIIDQELDATQRTRAIKAVERLLDIAKKSSFSDQRDTSLLPCYNKAHWAPIQQTIDGRPRRASAAIVSLLEVVTLVLDIAPPSSVDAKDELTQAEHALVALARTLRAEQPEAVAATTFYQAIATTLGQVPSAFDALHTAWIGIEGLRIFEILAERKGWNLDTVLADSLPHLTSAHQTLAKLAADELPVSVEPYFTGTEAPAPVVDAIRALIPRIAADRAEAVRDVQLLYQSACKNYM</sequence>
<proteinExistence type="inferred from homology"/>
<evidence type="ECO:0000256" key="1">
    <source>
        <dbReference type="ARBA" id="ARBA00006298"/>
    </source>
</evidence>
<dbReference type="RefSeq" id="XP_060123028.1">
    <property type="nucleotide sequence ID" value="XM_060267045.1"/>
</dbReference>
<dbReference type="GO" id="GO:0031416">
    <property type="term" value="C:NatB complex"/>
    <property type="evidence" value="ECO:0007669"/>
    <property type="project" value="TreeGrafter"/>
</dbReference>
<dbReference type="Pfam" id="PF09797">
    <property type="entry name" value="NatB_MDM20"/>
    <property type="match status" value="1"/>
</dbReference>
<keyword evidence="3" id="KW-1185">Reference proteome</keyword>
<dbReference type="AlphaFoldDB" id="A0AAF0EZT0"/>
<gene>
    <name evidence="2" type="primary">MDM20</name>
    <name evidence="2" type="ORF">MJAP1_003116</name>
</gene>
<dbReference type="PANTHER" id="PTHR22767:SF3">
    <property type="entry name" value="N-ALPHA-ACETYLTRANSFERASE 25, NATB AUXILIARY SUBUNIT"/>
    <property type="match status" value="1"/>
</dbReference>
<dbReference type="PANTHER" id="PTHR22767">
    <property type="entry name" value="N-TERMINAL ACETYLTRANSFERASE-RELATED"/>
    <property type="match status" value="1"/>
</dbReference>
<evidence type="ECO:0000313" key="3">
    <source>
        <dbReference type="Proteomes" id="UP001217754"/>
    </source>
</evidence>
<name>A0AAF0EZT0_9BASI</name>
<accession>A0AAF0EZT0</accession>
<evidence type="ECO:0000313" key="2">
    <source>
        <dbReference type="EMBL" id="WFD40131.1"/>
    </source>
</evidence>
<reference evidence="2" key="1">
    <citation type="submission" date="2023-03" db="EMBL/GenBank/DDBJ databases">
        <title>Mating type loci evolution in Malassezia.</title>
        <authorList>
            <person name="Coelho M.A."/>
        </authorList>
    </citation>
    <scope>NUCLEOTIDE SEQUENCE</scope>
    <source>
        <strain evidence="2">CBS 9431</strain>
    </source>
</reference>
<dbReference type="Proteomes" id="UP001217754">
    <property type="component" value="Chromosome 5"/>
</dbReference>
<comment type="similarity">
    <text evidence="1">Belongs to the MDM20/NAA25 family.</text>
</comment>
<organism evidence="2 3">
    <name type="scientific">Malassezia japonica</name>
    <dbReference type="NCBI Taxonomy" id="223818"/>
    <lineage>
        <taxon>Eukaryota</taxon>
        <taxon>Fungi</taxon>
        <taxon>Dikarya</taxon>
        <taxon>Basidiomycota</taxon>
        <taxon>Ustilaginomycotina</taxon>
        <taxon>Malasseziomycetes</taxon>
        <taxon>Malasseziales</taxon>
        <taxon>Malasseziaceae</taxon>
        <taxon>Malassezia</taxon>
    </lineage>
</organism>
<dbReference type="InterPro" id="IPR019183">
    <property type="entry name" value="NAA25_NatB_aux_su"/>
</dbReference>
<protein>
    <submittedName>
        <fullName evidence="2">Mitochondrial distribution and morphology</fullName>
    </submittedName>
</protein>